<protein>
    <recommendedName>
        <fullName evidence="11">Feruloyl esterase C</fullName>
        <ecNumber evidence="11">3.1.1.73</ecNumber>
    </recommendedName>
    <alternativeName>
        <fullName evidence="11">Ferulic acid esterase C</fullName>
    </alternativeName>
</protein>
<name>A0A9P9ADA8_9PEZI</name>
<evidence type="ECO:0000256" key="7">
    <source>
        <dbReference type="ARBA" id="ARBA00023277"/>
    </source>
</evidence>
<organism evidence="14 15">
    <name type="scientific">Plectosphaerella plurivora</name>
    <dbReference type="NCBI Taxonomy" id="936078"/>
    <lineage>
        <taxon>Eukaryota</taxon>
        <taxon>Fungi</taxon>
        <taxon>Dikarya</taxon>
        <taxon>Ascomycota</taxon>
        <taxon>Pezizomycotina</taxon>
        <taxon>Sordariomycetes</taxon>
        <taxon>Hypocreomycetidae</taxon>
        <taxon>Glomerellales</taxon>
        <taxon>Plectosphaerellaceae</taxon>
        <taxon>Plectosphaerella</taxon>
    </lineage>
</organism>
<dbReference type="SUPFAM" id="SSF57180">
    <property type="entry name" value="Cellulose-binding domain"/>
    <property type="match status" value="1"/>
</dbReference>
<evidence type="ECO:0000256" key="5">
    <source>
        <dbReference type="ARBA" id="ARBA00022729"/>
    </source>
</evidence>
<dbReference type="OrthoDB" id="424610at2759"/>
<gene>
    <name evidence="14" type="ORF">F5X68DRAFT_253849</name>
</gene>
<feature type="region of interest" description="Disordered" evidence="12">
    <location>
        <begin position="56"/>
        <end position="92"/>
    </location>
</feature>
<evidence type="ECO:0000256" key="4">
    <source>
        <dbReference type="ARBA" id="ARBA00022651"/>
    </source>
</evidence>
<evidence type="ECO:0000256" key="11">
    <source>
        <dbReference type="RuleBase" id="RU367094"/>
    </source>
</evidence>
<feature type="domain" description="CBM1" evidence="13">
    <location>
        <begin position="20"/>
        <end position="56"/>
    </location>
</feature>
<dbReference type="GO" id="GO:0045493">
    <property type="term" value="P:xylan catabolic process"/>
    <property type="evidence" value="ECO:0007669"/>
    <property type="project" value="UniProtKB-UniRule"/>
</dbReference>
<dbReference type="SMART" id="SM00236">
    <property type="entry name" value="fCBD"/>
    <property type="match status" value="1"/>
</dbReference>
<evidence type="ECO:0000256" key="3">
    <source>
        <dbReference type="ARBA" id="ARBA00022525"/>
    </source>
</evidence>
<accession>A0A9P9ADA8</accession>
<feature type="signal peptide" evidence="11">
    <location>
        <begin position="1"/>
        <end position="20"/>
    </location>
</feature>
<keyword evidence="15" id="KW-1185">Reference proteome</keyword>
<dbReference type="AlphaFoldDB" id="A0A9P9ADA8"/>
<dbReference type="InterPro" id="IPR029058">
    <property type="entry name" value="AB_hydrolase_fold"/>
</dbReference>
<dbReference type="PANTHER" id="PTHR38050">
    <property type="match status" value="1"/>
</dbReference>
<evidence type="ECO:0000256" key="10">
    <source>
        <dbReference type="ARBA" id="ARBA00034075"/>
    </source>
</evidence>
<feature type="chain" id="PRO_5040531186" description="Feruloyl esterase C" evidence="11">
    <location>
        <begin position="21"/>
        <end position="345"/>
    </location>
</feature>
<comment type="similarity">
    <text evidence="2 11">Belongs to the faeC family.</text>
</comment>
<dbReference type="PROSITE" id="PS00562">
    <property type="entry name" value="CBM1_1"/>
    <property type="match status" value="1"/>
</dbReference>
<reference evidence="14" key="1">
    <citation type="journal article" date="2021" name="Nat. Commun.">
        <title>Genetic determinants of endophytism in the Arabidopsis root mycobiome.</title>
        <authorList>
            <person name="Mesny F."/>
            <person name="Miyauchi S."/>
            <person name="Thiergart T."/>
            <person name="Pickel B."/>
            <person name="Atanasova L."/>
            <person name="Karlsson M."/>
            <person name="Huettel B."/>
            <person name="Barry K.W."/>
            <person name="Haridas S."/>
            <person name="Chen C."/>
            <person name="Bauer D."/>
            <person name="Andreopoulos W."/>
            <person name="Pangilinan J."/>
            <person name="LaButti K."/>
            <person name="Riley R."/>
            <person name="Lipzen A."/>
            <person name="Clum A."/>
            <person name="Drula E."/>
            <person name="Henrissat B."/>
            <person name="Kohler A."/>
            <person name="Grigoriev I.V."/>
            <person name="Martin F.M."/>
            <person name="Hacquard S."/>
        </authorList>
    </citation>
    <scope>NUCLEOTIDE SEQUENCE</scope>
    <source>
        <strain evidence="14">MPI-SDFR-AT-0117</strain>
    </source>
</reference>
<evidence type="ECO:0000256" key="6">
    <source>
        <dbReference type="ARBA" id="ARBA00022801"/>
    </source>
</evidence>
<dbReference type="Gene3D" id="3.40.50.1820">
    <property type="entry name" value="alpha/beta hydrolase"/>
    <property type="match status" value="1"/>
</dbReference>
<dbReference type="PANTHER" id="PTHR38050:SF1">
    <property type="entry name" value="FERULOYL ESTERASE C"/>
    <property type="match status" value="1"/>
</dbReference>
<comment type="subcellular location">
    <subcellularLocation>
        <location evidence="1 11">Secreted</location>
    </subcellularLocation>
</comment>
<feature type="compositionally biased region" description="Pro residues" evidence="12">
    <location>
        <begin position="60"/>
        <end position="83"/>
    </location>
</feature>
<evidence type="ECO:0000259" key="13">
    <source>
        <dbReference type="PROSITE" id="PS51164"/>
    </source>
</evidence>
<dbReference type="Pfam" id="PF00734">
    <property type="entry name" value="CBM_1"/>
    <property type="match status" value="1"/>
</dbReference>
<dbReference type="InterPro" id="IPR000254">
    <property type="entry name" value="CBD"/>
</dbReference>
<evidence type="ECO:0000313" key="14">
    <source>
        <dbReference type="EMBL" id="KAH6689482.1"/>
    </source>
</evidence>
<keyword evidence="7 11" id="KW-0119">Carbohydrate metabolism</keyword>
<evidence type="ECO:0000313" key="15">
    <source>
        <dbReference type="Proteomes" id="UP000770015"/>
    </source>
</evidence>
<evidence type="ECO:0000256" key="2">
    <source>
        <dbReference type="ARBA" id="ARBA00010278"/>
    </source>
</evidence>
<dbReference type="EC" id="3.1.1.73" evidence="11"/>
<dbReference type="Proteomes" id="UP000770015">
    <property type="component" value="Unassembled WGS sequence"/>
</dbReference>
<keyword evidence="4 11" id="KW-0858">Xylan degradation</keyword>
<dbReference type="SUPFAM" id="SSF53474">
    <property type="entry name" value="alpha/beta-Hydrolases"/>
    <property type="match status" value="1"/>
</dbReference>
<comment type="catalytic activity">
    <reaction evidence="10 11">
        <text>feruloyl-polysaccharide + H2O = ferulate + polysaccharide.</text>
        <dbReference type="EC" id="3.1.1.73"/>
    </reaction>
</comment>
<evidence type="ECO:0000256" key="9">
    <source>
        <dbReference type="ARBA" id="ARBA00025250"/>
    </source>
</evidence>
<dbReference type="GO" id="GO:0030248">
    <property type="term" value="F:cellulose binding"/>
    <property type="evidence" value="ECO:0007669"/>
    <property type="project" value="InterPro"/>
</dbReference>
<proteinExistence type="inferred from homology"/>
<comment type="caution">
    <text evidence="14">The sequence shown here is derived from an EMBL/GenBank/DDBJ whole genome shotgun (WGS) entry which is preliminary data.</text>
</comment>
<dbReference type="InterPro" id="IPR043595">
    <property type="entry name" value="FaeB/C/D"/>
</dbReference>
<comment type="function">
    <text evidence="9 11">Involved in degradation of plant cell walls. Hydrolyzes the feruloyl-arabinose ester bond in arabinoxylans, and the feruloyl-galactose ester bond in pectin. Active against paranitrophenyl-acetate, methyl ferulate and wheat arabinoxylan.</text>
</comment>
<evidence type="ECO:0000256" key="1">
    <source>
        <dbReference type="ARBA" id="ARBA00004613"/>
    </source>
</evidence>
<keyword evidence="5 11" id="KW-0732">Signal</keyword>
<dbReference type="GO" id="GO:0005576">
    <property type="term" value="C:extracellular region"/>
    <property type="evidence" value="ECO:0007669"/>
    <property type="project" value="UniProtKB-SubCell"/>
</dbReference>
<sequence>MDSLLRDAAALVAFASVAQAQAPAWGQCGGQGWTGPTTCVSGSTCQAQNQWYSQCIPGSGSPPPTQPPPPPPPTTTSTPPPPSSGNNSPGCGRAAGLASGTHTINGRQFTLRLPANYSPNRAYRLIFGLHWLGGNMGDVDTGRTVQNGVWNYYGLQRLADNSAIFIAPQGNGNGWGNGGGSDVNFINSIITYVEDRLCVNQAQRFSVGFSFGGAMSYALACAAADKFRAVAVLSGGQMSGCSGGNGAVAYLGIHGIRDGVTSIAGGRTLRDRFVRNNGCQSQSPREPTQGSLTHVKTQYSGCRAGYPVTWIAFDEGHIAAPRDGAPGDSGTTWTSGEIWQFFSQF</sequence>
<evidence type="ECO:0000256" key="8">
    <source>
        <dbReference type="ARBA" id="ARBA00023326"/>
    </source>
</evidence>
<dbReference type="PROSITE" id="PS51164">
    <property type="entry name" value="CBM1_2"/>
    <property type="match status" value="1"/>
</dbReference>
<dbReference type="EMBL" id="JAGSXJ010000007">
    <property type="protein sequence ID" value="KAH6689482.1"/>
    <property type="molecule type" value="Genomic_DNA"/>
</dbReference>
<keyword evidence="3 11" id="KW-0964">Secreted</keyword>
<keyword evidence="8 11" id="KW-0624">Polysaccharide degradation</keyword>
<dbReference type="InterPro" id="IPR035971">
    <property type="entry name" value="CBD_sf"/>
</dbReference>
<evidence type="ECO:0000256" key="12">
    <source>
        <dbReference type="SAM" id="MobiDB-lite"/>
    </source>
</evidence>
<keyword evidence="6 11" id="KW-0378">Hydrolase</keyword>
<dbReference type="GO" id="GO:0030600">
    <property type="term" value="F:feruloyl esterase activity"/>
    <property type="evidence" value="ECO:0007669"/>
    <property type="project" value="UniProtKB-UniRule"/>
</dbReference>